<dbReference type="PIRSF" id="PIRSF005457">
    <property type="entry name" value="Glx"/>
    <property type="match status" value="1"/>
</dbReference>
<dbReference type="EC" id="3.1.2.6" evidence="7"/>
<dbReference type="Proteomes" id="UP000245293">
    <property type="component" value="Unassembled WGS sequence"/>
</dbReference>
<dbReference type="EMBL" id="QETF01000004">
    <property type="protein sequence ID" value="PWG17711.1"/>
    <property type="molecule type" value="Genomic_DNA"/>
</dbReference>
<feature type="binding site" evidence="7">
    <location>
        <position position="118"/>
    </location>
    <ligand>
        <name>Zn(2+)</name>
        <dbReference type="ChEBI" id="CHEBI:29105"/>
        <label>1</label>
    </ligand>
</feature>
<comment type="pathway">
    <text evidence="2 7">Secondary metabolite metabolism; methylglyoxal degradation; (R)-lactate from methylglyoxal: step 2/2.</text>
</comment>
<comment type="caution">
    <text evidence="9">The sequence shown here is derived from an EMBL/GenBank/DDBJ whole genome shotgun (WGS) entry which is preliminary data.</text>
</comment>
<evidence type="ECO:0000313" key="9">
    <source>
        <dbReference type="EMBL" id="PWG17711.1"/>
    </source>
</evidence>
<dbReference type="PANTHER" id="PTHR43705:SF1">
    <property type="entry name" value="HYDROXYACYLGLUTATHIONE HYDROLASE GLOB"/>
    <property type="match status" value="1"/>
</dbReference>
<comment type="cofactor">
    <cofactor evidence="7">
        <name>Zn(2+)</name>
        <dbReference type="ChEBI" id="CHEBI:29105"/>
    </cofactor>
    <text evidence="7">Binds 2 Zn(2+) ions per subunit.</text>
</comment>
<sequence length="260" mass="27762">MSGEKAMPLELVTVPCRQDNYAFLLHDDASGETLLVDAPETAPIRAALTSRGWTLTDLLITHHHHDHVEGVADLREGARVIGAAADAHRLPPLDLAVAEGDTFTTCGAGAHVFDVSGHTEGHIAVHVPAATAVFTADSLMALGCGRLFEGTAPQMWASLLKLRALPDDTLVCSGHEYTETNYRFALTIDPDNPALQARGKAIAATRAKGEPTVPSTLAEEKATNPFLRADDPGLKTTLGMETAPDADVFAEIRARRDVFR</sequence>
<gene>
    <name evidence="7 9" type="primary">gloB</name>
    <name evidence="9" type="ORF">DFK10_05690</name>
</gene>
<comment type="function">
    <text evidence="7">Thiolesterase that catalyzes the hydrolysis of S-D-lactoyl-glutathione to form glutathione and D-lactic acid.</text>
</comment>
<comment type="subunit">
    <text evidence="7">Monomer.</text>
</comment>
<keyword evidence="6 7" id="KW-0862">Zinc</keyword>
<accession>A0A2V1P5B0</accession>
<dbReference type="Gene3D" id="3.60.15.10">
    <property type="entry name" value="Ribonuclease Z/Hydroxyacylglutathione hydrolase-like"/>
    <property type="match status" value="1"/>
</dbReference>
<dbReference type="InterPro" id="IPR035680">
    <property type="entry name" value="Clx_II_MBL"/>
</dbReference>
<feature type="binding site" evidence="7">
    <location>
        <position position="62"/>
    </location>
    <ligand>
        <name>Zn(2+)</name>
        <dbReference type="ChEBI" id="CHEBI:29105"/>
        <label>1</label>
    </ligand>
</feature>
<evidence type="ECO:0000256" key="5">
    <source>
        <dbReference type="ARBA" id="ARBA00022801"/>
    </source>
</evidence>
<dbReference type="PANTHER" id="PTHR43705">
    <property type="entry name" value="HYDROXYACYLGLUTATHIONE HYDROLASE"/>
    <property type="match status" value="1"/>
</dbReference>
<comment type="catalytic activity">
    <reaction evidence="1 7">
        <text>an S-(2-hydroxyacyl)glutathione + H2O = a 2-hydroxy carboxylate + glutathione + H(+)</text>
        <dbReference type="Rhea" id="RHEA:21864"/>
        <dbReference type="ChEBI" id="CHEBI:15377"/>
        <dbReference type="ChEBI" id="CHEBI:15378"/>
        <dbReference type="ChEBI" id="CHEBI:57925"/>
        <dbReference type="ChEBI" id="CHEBI:58896"/>
        <dbReference type="ChEBI" id="CHEBI:71261"/>
        <dbReference type="EC" id="3.1.2.6"/>
    </reaction>
</comment>
<comment type="similarity">
    <text evidence="3 7">Belongs to the metallo-beta-lactamase superfamily. Glyoxalase II family.</text>
</comment>
<evidence type="ECO:0000256" key="7">
    <source>
        <dbReference type="HAMAP-Rule" id="MF_01374"/>
    </source>
</evidence>
<evidence type="ECO:0000256" key="3">
    <source>
        <dbReference type="ARBA" id="ARBA00006759"/>
    </source>
</evidence>
<dbReference type="HAMAP" id="MF_01374">
    <property type="entry name" value="Glyoxalase_2"/>
    <property type="match status" value="1"/>
</dbReference>
<dbReference type="Pfam" id="PF16123">
    <property type="entry name" value="HAGH_C"/>
    <property type="match status" value="1"/>
</dbReference>
<evidence type="ECO:0000256" key="2">
    <source>
        <dbReference type="ARBA" id="ARBA00004963"/>
    </source>
</evidence>
<feature type="binding site" evidence="7">
    <location>
        <position position="66"/>
    </location>
    <ligand>
        <name>Zn(2+)</name>
        <dbReference type="ChEBI" id="CHEBI:29105"/>
        <label>2</label>
    </ligand>
</feature>
<dbReference type="SMART" id="SM00849">
    <property type="entry name" value="Lactamase_B"/>
    <property type="match status" value="1"/>
</dbReference>
<dbReference type="InterPro" id="IPR001279">
    <property type="entry name" value="Metallo-B-lactamas"/>
</dbReference>
<feature type="binding site" evidence="7">
    <location>
        <position position="175"/>
    </location>
    <ligand>
        <name>Zn(2+)</name>
        <dbReference type="ChEBI" id="CHEBI:29105"/>
        <label>2</label>
    </ligand>
</feature>
<dbReference type="SUPFAM" id="SSF56281">
    <property type="entry name" value="Metallo-hydrolase/oxidoreductase"/>
    <property type="match status" value="1"/>
</dbReference>
<keyword evidence="10" id="KW-1185">Reference proteome</keyword>
<dbReference type="GO" id="GO:0004416">
    <property type="term" value="F:hydroxyacylglutathione hydrolase activity"/>
    <property type="evidence" value="ECO:0007669"/>
    <property type="project" value="UniProtKB-UniRule"/>
</dbReference>
<dbReference type="InterPro" id="IPR050110">
    <property type="entry name" value="Glyoxalase_II_hydrolase"/>
</dbReference>
<dbReference type="GO" id="GO:0046872">
    <property type="term" value="F:metal ion binding"/>
    <property type="evidence" value="ECO:0007669"/>
    <property type="project" value="UniProtKB-KW"/>
</dbReference>
<feature type="binding site" evidence="7">
    <location>
        <position position="137"/>
    </location>
    <ligand>
        <name>Zn(2+)</name>
        <dbReference type="ChEBI" id="CHEBI:29105"/>
        <label>1</label>
    </ligand>
</feature>
<evidence type="ECO:0000256" key="1">
    <source>
        <dbReference type="ARBA" id="ARBA00001623"/>
    </source>
</evidence>
<dbReference type="InterPro" id="IPR032282">
    <property type="entry name" value="HAGH_C"/>
</dbReference>
<dbReference type="AlphaFoldDB" id="A0A2V1P5B0"/>
<feature type="binding site" evidence="7">
    <location>
        <position position="64"/>
    </location>
    <ligand>
        <name>Zn(2+)</name>
        <dbReference type="ChEBI" id="CHEBI:29105"/>
        <label>1</label>
    </ligand>
</feature>
<dbReference type="GO" id="GO:0019243">
    <property type="term" value="P:methylglyoxal catabolic process to D-lactate via S-lactoyl-glutathione"/>
    <property type="evidence" value="ECO:0007669"/>
    <property type="project" value="UniProtKB-UniRule"/>
</dbReference>
<keyword evidence="5 7" id="KW-0378">Hydrolase</keyword>
<dbReference type="OrthoDB" id="9802248at2"/>
<keyword evidence="4 7" id="KW-0479">Metal-binding</keyword>
<feature type="binding site" evidence="7">
    <location>
        <position position="137"/>
    </location>
    <ligand>
        <name>Zn(2+)</name>
        <dbReference type="ChEBI" id="CHEBI:29105"/>
        <label>2</label>
    </ligand>
</feature>
<evidence type="ECO:0000259" key="8">
    <source>
        <dbReference type="SMART" id="SM00849"/>
    </source>
</evidence>
<evidence type="ECO:0000256" key="6">
    <source>
        <dbReference type="ARBA" id="ARBA00022833"/>
    </source>
</evidence>
<evidence type="ECO:0000256" key="4">
    <source>
        <dbReference type="ARBA" id="ARBA00022723"/>
    </source>
</evidence>
<dbReference type="UniPathway" id="UPA00619">
    <property type="reaction ID" value="UER00676"/>
</dbReference>
<reference evidence="10" key="1">
    <citation type="submission" date="2018-05" db="EMBL/GenBank/DDBJ databases">
        <authorList>
            <person name="Du Z."/>
            <person name="Wang X."/>
        </authorList>
    </citation>
    <scope>NUCLEOTIDE SEQUENCE [LARGE SCALE GENOMIC DNA]</scope>
    <source>
        <strain evidence="10">WDS4C29</strain>
    </source>
</reference>
<dbReference type="Pfam" id="PF00753">
    <property type="entry name" value="Lactamase_B"/>
    <property type="match status" value="1"/>
</dbReference>
<protein>
    <recommendedName>
        <fullName evidence="7">Hydroxyacylglutathione hydrolase</fullName>
        <ecNumber evidence="7">3.1.2.6</ecNumber>
    </recommendedName>
    <alternativeName>
        <fullName evidence="7">Glyoxalase II</fullName>
        <shortName evidence="7">Glx II</shortName>
    </alternativeName>
</protein>
<proteinExistence type="inferred from homology"/>
<feature type="domain" description="Metallo-beta-lactamase" evidence="8">
    <location>
        <begin position="19"/>
        <end position="175"/>
    </location>
</feature>
<dbReference type="InterPro" id="IPR017782">
    <property type="entry name" value="Hydroxyacylglutathione_Hdrlase"/>
</dbReference>
<dbReference type="InterPro" id="IPR036866">
    <property type="entry name" value="RibonucZ/Hydroxyglut_hydro"/>
</dbReference>
<dbReference type="NCBIfam" id="TIGR03413">
    <property type="entry name" value="GSH_gloB"/>
    <property type="match status" value="1"/>
</dbReference>
<evidence type="ECO:0000313" key="10">
    <source>
        <dbReference type="Proteomes" id="UP000245293"/>
    </source>
</evidence>
<name>A0A2V1P5B0_9RHOB</name>
<dbReference type="CDD" id="cd07723">
    <property type="entry name" value="hydroxyacylglutathione_hydrolase_MBL-fold"/>
    <property type="match status" value="1"/>
</dbReference>
<feature type="binding site" evidence="7">
    <location>
        <position position="67"/>
    </location>
    <ligand>
        <name>Zn(2+)</name>
        <dbReference type="ChEBI" id="CHEBI:29105"/>
        <label>2</label>
    </ligand>
</feature>
<organism evidence="9 10">
    <name type="scientific">Salibaculum griseiflavum</name>
    <dbReference type="NCBI Taxonomy" id="1914409"/>
    <lineage>
        <taxon>Bacteria</taxon>
        <taxon>Pseudomonadati</taxon>
        <taxon>Pseudomonadota</taxon>
        <taxon>Alphaproteobacteria</taxon>
        <taxon>Rhodobacterales</taxon>
        <taxon>Roseobacteraceae</taxon>
        <taxon>Salibaculum</taxon>
    </lineage>
</organism>